<dbReference type="KEGG" id="cox:E0W60_35990"/>
<evidence type="ECO:0000313" key="1">
    <source>
        <dbReference type="EMBL" id="QBY56407.1"/>
    </source>
</evidence>
<dbReference type="Proteomes" id="UP000295294">
    <property type="component" value="Plasmid unnamed4"/>
</dbReference>
<gene>
    <name evidence="1" type="ORF">E0W60_35990</name>
</gene>
<geneLocation type="plasmid" evidence="1">
    <name>unnamed4</name>
</geneLocation>
<sequence length="81" mass="9037">MEARPVKKGGQRGSCFRFFHESEIIPHNADGGDLCREGNWPAPPDKLVALAHAGLKAWAKVGNLQFPPEKRYALLASRRNR</sequence>
<dbReference type="AlphaFoldDB" id="A0A4P7LUV6"/>
<evidence type="ECO:0000313" key="2">
    <source>
        <dbReference type="Proteomes" id="UP000295294"/>
    </source>
</evidence>
<protein>
    <submittedName>
        <fullName evidence="1">Uncharacterized protein</fullName>
    </submittedName>
</protein>
<organism evidence="1 2">
    <name type="scientific">Cupriavidus oxalaticus</name>
    <dbReference type="NCBI Taxonomy" id="96344"/>
    <lineage>
        <taxon>Bacteria</taxon>
        <taxon>Pseudomonadati</taxon>
        <taxon>Pseudomonadota</taxon>
        <taxon>Betaproteobacteria</taxon>
        <taxon>Burkholderiales</taxon>
        <taxon>Burkholderiaceae</taxon>
        <taxon>Cupriavidus</taxon>
    </lineage>
</organism>
<dbReference type="EMBL" id="CP038639">
    <property type="protein sequence ID" value="QBY56407.1"/>
    <property type="molecule type" value="Genomic_DNA"/>
</dbReference>
<keyword evidence="1" id="KW-0614">Plasmid</keyword>
<accession>A0A4P7LUV6</accession>
<proteinExistence type="predicted"/>
<dbReference type="OrthoDB" id="8965150at2"/>
<reference evidence="1 2" key="1">
    <citation type="submission" date="2019-03" db="EMBL/GenBank/DDBJ databases">
        <title>Efficiently degradation of phenoxyalkanoic acid herbicides by Cupriavidus oxalaticus strain X32.</title>
        <authorList>
            <person name="Sheng X."/>
        </authorList>
    </citation>
    <scope>NUCLEOTIDE SEQUENCE [LARGE SCALE GENOMIC DNA]</scope>
    <source>
        <strain evidence="1 2">X32</strain>
        <plasmid evidence="1 2">unnamed4</plasmid>
    </source>
</reference>
<name>A0A4P7LUV6_9BURK</name>